<dbReference type="Pfam" id="PF00834">
    <property type="entry name" value="Ribul_P_3_epim"/>
    <property type="match status" value="1"/>
</dbReference>
<comment type="similarity">
    <text evidence="6 10 11">Belongs to the ribulose-phosphate 3-epimerase family.</text>
</comment>
<evidence type="ECO:0000256" key="7">
    <source>
        <dbReference type="ARBA" id="ARBA00013188"/>
    </source>
</evidence>
<comment type="pathway">
    <text evidence="10">Carbohydrate degradation.</text>
</comment>
<evidence type="ECO:0000256" key="10">
    <source>
        <dbReference type="HAMAP-Rule" id="MF_02227"/>
    </source>
</evidence>
<feature type="binding site" evidence="10 14">
    <location>
        <position position="12"/>
    </location>
    <ligand>
        <name>substrate</name>
    </ligand>
</feature>
<dbReference type="InterPro" id="IPR026019">
    <property type="entry name" value="Ribul_P_3_epim"/>
</dbReference>
<feature type="binding site" evidence="10 13">
    <location>
        <position position="70"/>
    </location>
    <ligand>
        <name>a divalent metal cation</name>
        <dbReference type="ChEBI" id="CHEBI:60240"/>
    </ligand>
</feature>
<dbReference type="PROSITE" id="PS01085">
    <property type="entry name" value="RIBUL_P_3_EPIMER_1"/>
    <property type="match status" value="1"/>
</dbReference>
<evidence type="ECO:0000256" key="13">
    <source>
        <dbReference type="PIRSR" id="PIRSR001461-2"/>
    </source>
</evidence>
<reference evidence="15 16" key="1">
    <citation type="submission" date="2018-05" db="EMBL/GenBank/DDBJ databases">
        <title>Coraliomargarita sinensis sp. nov., isolated from a marine solar saltern.</title>
        <authorList>
            <person name="Zhou L.Y."/>
        </authorList>
    </citation>
    <scope>NUCLEOTIDE SEQUENCE [LARGE SCALE GENOMIC DNA]</scope>
    <source>
        <strain evidence="15 16">WN38</strain>
    </source>
</reference>
<comment type="cofactor">
    <cofactor evidence="2">
        <name>Mn(2+)</name>
        <dbReference type="ChEBI" id="CHEBI:29035"/>
    </cofactor>
</comment>
<comment type="caution">
    <text evidence="15">The sequence shown here is derived from an EMBL/GenBank/DDBJ whole genome shotgun (WGS) entry which is preliminary data.</text>
</comment>
<dbReference type="FunCoup" id="A0A317ZIX8">
    <property type="interactions" value="491"/>
</dbReference>
<sequence>MLSPNACLLAPSILAGDHANLAASLKEIESADLKWVHLDIMDGHFVPNLSFGPQTVKALRPNSKLFFDVHLMLDNPDKYIDAFLDAGADQITIHVEPDYPVMETLDYIRSKGCKCGIVLNPGTDAQVAKPFLEKCDIILCMTVQPGFGGQSFRDDVLPKIKQISDWRESMDLNFRLEVDGGVDMETAPLCIEHGADTMVAGTAFFKAVDRPGFVKKVTGR</sequence>
<dbReference type="InParanoid" id="A0A317ZIX8"/>
<dbReference type="PIRSF" id="PIRSF001461">
    <property type="entry name" value="RPE"/>
    <property type="match status" value="1"/>
</dbReference>
<dbReference type="GO" id="GO:0006098">
    <property type="term" value="P:pentose-phosphate shunt"/>
    <property type="evidence" value="ECO:0007669"/>
    <property type="project" value="UniProtKB-UniRule"/>
</dbReference>
<feature type="binding site" evidence="14">
    <location>
        <begin position="201"/>
        <end position="202"/>
    </location>
    <ligand>
        <name>substrate</name>
    </ligand>
</feature>
<feature type="active site" description="Proton donor" evidence="10 12">
    <location>
        <position position="179"/>
    </location>
</feature>
<evidence type="ECO:0000256" key="3">
    <source>
        <dbReference type="ARBA" id="ARBA00001941"/>
    </source>
</evidence>
<keyword evidence="13" id="KW-0170">Cobalt</keyword>
<evidence type="ECO:0000256" key="5">
    <source>
        <dbReference type="ARBA" id="ARBA00001954"/>
    </source>
</evidence>
<evidence type="ECO:0000256" key="6">
    <source>
        <dbReference type="ARBA" id="ARBA00009541"/>
    </source>
</evidence>
<comment type="caution">
    <text evidence="10">Lacks conserved residue(s) required for the propagation of feature annotation.</text>
</comment>
<dbReference type="PANTHER" id="PTHR11749">
    <property type="entry name" value="RIBULOSE-5-PHOSPHATE-3-EPIMERASE"/>
    <property type="match status" value="1"/>
</dbReference>
<dbReference type="GO" id="GO:0005737">
    <property type="term" value="C:cytoplasm"/>
    <property type="evidence" value="ECO:0007669"/>
    <property type="project" value="UniProtKB-ARBA"/>
</dbReference>
<dbReference type="SUPFAM" id="SSF51366">
    <property type="entry name" value="Ribulose-phoshate binding barrel"/>
    <property type="match status" value="1"/>
</dbReference>
<feature type="binding site" evidence="10 14">
    <location>
        <position position="70"/>
    </location>
    <ligand>
        <name>substrate</name>
    </ligand>
</feature>
<gene>
    <name evidence="10 15" type="primary">rpe</name>
    <name evidence="15" type="ORF">DDZ13_09455</name>
</gene>
<evidence type="ECO:0000256" key="12">
    <source>
        <dbReference type="PIRSR" id="PIRSR001461-1"/>
    </source>
</evidence>
<feature type="binding site" evidence="10 13">
    <location>
        <position position="179"/>
    </location>
    <ligand>
        <name>a divalent metal cation</name>
        <dbReference type="ChEBI" id="CHEBI:60240"/>
    </ligand>
</feature>
<dbReference type="GO" id="GO:0019323">
    <property type="term" value="P:pentose catabolic process"/>
    <property type="evidence" value="ECO:0007669"/>
    <property type="project" value="UniProtKB-UniRule"/>
</dbReference>
<evidence type="ECO:0000256" key="14">
    <source>
        <dbReference type="PIRSR" id="PIRSR001461-3"/>
    </source>
</evidence>
<dbReference type="NCBIfam" id="NF004076">
    <property type="entry name" value="PRK05581.1-4"/>
    <property type="match status" value="1"/>
</dbReference>
<accession>A0A317ZIX8</accession>
<comment type="cofactor">
    <cofactor evidence="5">
        <name>Fe(2+)</name>
        <dbReference type="ChEBI" id="CHEBI:29033"/>
    </cofactor>
</comment>
<dbReference type="Proteomes" id="UP000247099">
    <property type="component" value="Unassembled WGS sequence"/>
</dbReference>
<comment type="cofactor">
    <cofactor evidence="10 13">
        <name>a divalent metal cation</name>
        <dbReference type="ChEBI" id="CHEBI:60240"/>
    </cofactor>
    <text evidence="10 13">Binds 1 divalent metal cation per subunit.</text>
</comment>
<feature type="binding site" evidence="14">
    <location>
        <position position="181"/>
    </location>
    <ligand>
        <name>substrate</name>
    </ligand>
</feature>
<evidence type="ECO:0000313" key="15">
    <source>
        <dbReference type="EMBL" id="PXA03858.1"/>
    </source>
</evidence>
<dbReference type="Gene3D" id="3.20.20.70">
    <property type="entry name" value="Aldolase class I"/>
    <property type="match status" value="1"/>
</dbReference>
<comment type="cofactor">
    <cofactor evidence="3">
        <name>Co(2+)</name>
        <dbReference type="ChEBI" id="CHEBI:48828"/>
    </cofactor>
</comment>
<proteinExistence type="inferred from homology"/>
<dbReference type="NCBIfam" id="TIGR01163">
    <property type="entry name" value="rpe"/>
    <property type="match status" value="1"/>
</dbReference>
<evidence type="ECO:0000256" key="2">
    <source>
        <dbReference type="ARBA" id="ARBA00001936"/>
    </source>
</evidence>
<dbReference type="CDD" id="cd00429">
    <property type="entry name" value="RPE"/>
    <property type="match status" value="1"/>
</dbReference>
<evidence type="ECO:0000256" key="9">
    <source>
        <dbReference type="ARBA" id="ARBA00023235"/>
    </source>
</evidence>
<protein>
    <recommendedName>
        <fullName evidence="7 10">Ribulose-phosphate 3-epimerase</fullName>
        <ecNumber evidence="7 10">5.1.3.1</ecNumber>
    </recommendedName>
</protein>
<feature type="binding site" evidence="10 13">
    <location>
        <position position="37"/>
    </location>
    <ligand>
        <name>a divalent metal cation</name>
        <dbReference type="ChEBI" id="CHEBI:60240"/>
    </ligand>
</feature>
<dbReference type="GO" id="GO:0046872">
    <property type="term" value="F:metal ion binding"/>
    <property type="evidence" value="ECO:0007669"/>
    <property type="project" value="UniProtKB-UniRule"/>
</dbReference>
<dbReference type="InterPro" id="IPR013785">
    <property type="entry name" value="Aldolase_TIM"/>
</dbReference>
<comment type="catalytic activity">
    <reaction evidence="1 10 11">
        <text>D-ribulose 5-phosphate = D-xylulose 5-phosphate</text>
        <dbReference type="Rhea" id="RHEA:13677"/>
        <dbReference type="ChEBI" id="CHEBI:57737"/>
        <dbReference type="ChEBI" id="CHEBI:58121"/>
        <dbReference type="EC" id="5.1.3.1"/>
    </reaction>
</comment>
<keyword evidence="10 11" id="KW-0119">Carbohydrate metabolism</keyword>
<organism evidence="15 16">
    <name type="scientific">Coraliomargarita sinensis</name>
    <dbReference type="NCBI Taxonomy" id="2174842"/>
    <lineage>
        <taxon>Bacteria</taxon>
        <taxon>Pseudomonadati</taxon>
        <taxon>Verrucomicrobiota</taxon>
        <taxon>Opitutia</taxon>
        <taxon>Puniceicoccales</taxon>
        <taxon>Coraliomargaritaceae</taxon>
        <taxon>Coraliomargarita</taxon>
    </lineage>
</organism>
<evidence type="ECO:0000313" key="16">
    <source>
        <dbReference type="Proteomes" id="UP000247099"/>
    </source>
</evidence>
<comment type="function">
    <text evidence="10">Catalyzes the reversible epimerization of D-ribulose 5-phosphate to D-xylulose 5-phosphate.</text>
</comment>
<dbReference type="RefSeq" id="WP_110131214.1">
    <property type="nucleotide sequence ID" value="NZ_QHJQ01000006.1"/>
</dbReference>
<feature type="binding site" evidence="10 13">
    <location>
        <position position="39"/>
    </location>
    <ligand>
        <name>a divalent metal cation</name>
        <dbReference type="ChEBI" id="CHEBI:60240"/>
    </ligand>
</feature>
<evidence type="ECO:0000256" key="11">
    <source>
        <dbReference type="PIRNR" id="PIRNR001461"/>
    </source>
</evidence>
<dbReference type="InterPro" id="IPR011060">
    <property type="entry name" value="RibuloseP-bd_barrel"/>
</dbReference>
<dbReference type="EC" id="5.1.3.1" evidence="7 10"/>
<name>A0A317ZIX8_9BACT</name>
<keyword evidence="13" id="KW-0464">Manganese</keyword>
<dbReference type="HAMAP" id="MF_02227">
    <property type="entry name" value="RPE"/>
    <property type="match status" value="1"/>
</dbReference>
<evidence type="ECO:0000256" key="1">
    <source>
        <dbReference type="ARBA" id="ARBA00001782"/>
    </source>
</evidence>
<dbReference type="FunFam" id="3.20.20.70:FF:000004">
    <property type="entry name" value="Ribulose-phosphate 3-epimerase"/>
    <property type="match status" value="1"/>
</dbReference>
<evidence type="ECO:0000256" key="8">
    <source>
        <dbReference type="ARBA" id="ARBA00022723"/>
    </source>
</evidence>
<dbReference type="AlphaFoldDB" id="A0A317ZIX8"/>
<comment type="cofactor">
    <cofactor evidence="4">
        <name>Zn(2+)</name>
        <dbReference type="ChEBI" id="CHEBI:29105"/>
    </cofactor>
</comment>
<dbReference type="InterPro" id="IPR000056">
    <property type="entry name" value="Ribul_P_3_epim-like"/>
</dbReference>
<feature type="binding site" evidence="10">
    <location>
        <begin position="179"/>
        <end position="181"/>
    </location>
    <ligand>
        <name>substrate</name>
    </ligand>
</feature>
<dbReference type="EMBL" id="QHJQ01000006">
    <property type="protein sequence ID" value="PXA03858.1"/>
    <property type="molecule type" value="Genomic_DNA"/>
</dbReference>
<dbReference type="OrthoDB" id="1645589at2"/>
<feature type="binding site" evidence="10 14">
    <location>
        <begin position="146"/>
        <end position="149"/>
    </location>
    <ligand>
        <name>substrate</name>
    </ligand>
</feature>
<keyword evidence="9 10" id="KW-0413">Isomerase</keyword>
<evidence type="ECO:0000256" key="4">
    <source>
        <dbReference type="ARBA" id="ARBA00001947"/>
    </source>
</evidence>
<dbReference type="GO" id="GO:0004750">
    <property type="term" value="F:D-ribulose-phosphate 3-epimerase activity"/>
    <property type="evidence" value="ECO:0007669"/>
    <property type="project" value="UniProtKB-UniRule"/>
</dbReference>
<keyword evidence="8 10" id="KW-0479">Metal-binding</keyword>
<keyword evidence="16" id="KW-1185">Reference proteome</keyword>
<feature type="active site" description="Proton acceptor" evidence="10 12">
    <location>
        <position position="39"/>
    </location>
</feature>
<keyword evidence="13" id="KW-0862">Zinc</keyword>